<dbReference type="HOGENOM" id="CLU_2944649_0_0_1"/>
<dbReference type="AlphaFoldDB" id="T1K8H9"/>
<evidence type="ECO:0000313" key="1">
    <source>
        <dbReference type="EnsemblMetazoa" id="tetur07g01390.1"/>
    </source>
</evidence>
<sequence>MQQIRELIAWAGYMFSSDVNSLRNIPRNYQVPIILNKLYPSHSRPRFFSVIHVIDLIKER</sequence>
<protein>
    <submittedName>
        <fullName evidence="1">Uncharacterized protein</fullName>
    </submittedName>
</protein>
<organism evidence="1 2">
    <name type="scientific">Tetranychus urticae</name>
    <name type="common">Two-spotted spider mite</name>
    <dbReference type="NCBI Taxonomy" id="32264"/>
    <lineage>
        <taxon>Eukaryota</taxon>
        <taxon>Metazoa</taxon>
        <taxon>Ecdysozoa</taxon>
        <taxon>Arthropoda</taxon>
        <taxon>Chelicerata</taxon>
        <taxon>Arachnida</taxon>
        <taxon>Acari</taxon>
        <taxon>Acariformes</taxon>
        <taxon>Trombidiformes</taxon>
        <taxon>Prostigmata</taxon>
        <taxon>Eleutherengona</taxon>
        <taxon>Raphignathae</taxon>
        <taxon>Tetranychoidea</taxon>
        <taxon>Tetranychidae</taxon>
        <taxon>Tetranychus</taxon>
    </lineage>
</organism>
<dbReference type="EnsemblMetazoa" id="tetur07g01390.1">
    <property type="protein sequence ID" value="tetur07g01390.1"/>
    <property type="gene ID" value="tetur07g01390"/>
</dbReference>
<reference evidence="2" key="1">
    <citation type="submission" date="2011-08" db="EMBL/GenBank/DDBJ databases">
        <authorList>
            <person name="Rombauts S."/>
        </authorList>
    </citation>
    <scope>NUCLEOTIDE SEQUENCE</scope>
    <source>
        <strain evidence="2">London</strain>
    </source>
</reference>
<accession>T1K8H9</accession>
<dbReference type="EMBL" id="CAEY01001875">
    <property type="status" value="NOT_ANNOTATED_CDS"/>
    <property type="molecule type" value="Genomic_DNA"/>
</dbReference>
<dbReference type="Proteomes" id="UP000015104">
    <property type="component" value="Unassembled WGS sequence"/>
</dbReference>
<reference evidence="1" key="2">
    <citation type="submission" date="2015-06" db="UniProtKB">
        <authorList>
            <consortium name="EnsemblMetazoa"/>
        </authorList>
    </citation>
    <scope>IDENTIFICATION</scope>
</reference>
<keyword evidence="2" id="KW-1185">Reference proteome</keyword>
<name>T1K8H9_TETUR</name>
<proteinExistence type="predicted"/>
<evidence type="ECO:0000313" key="2">
    <source>
        <dbReference type="Proteomes" id="UP000015104"/>
    </source>
</evidence>